<proteinExistence type="predicted"/>
<gene>
    <name evidence="1" type="ORF">TIFTF001_023959</name>
</gene>
<reference evidence="1" key="1">
    <citation type="submission" date="2023-07" db="EMBL/GenBank/DDBJ databases">
        <title>draft genome sequence of fig (Ficus carica).</title>
        <authorList>
            <person name="Takahashi T."/>
            <person name="Nishimura K."/>
        </authorList>
    </citation>
    <scope>NUCLEOTIDE SEQUENCE</scope>
</reference>
<organism evidence="1 2">
    <name type="scientific">Ficus carica</name>
    <name type="common">Common fig</name>
    <dbReference type="NCBI Taxonomy" id="3494"/>
    <lineage>
        <taxon>Eukaryota</taxon>
        <taxon>Viridiplantae</taxon>
        <taxon>Streptophyta</taxon>
        <taxon>Embryophyta</taxon>
        <taxon>Tracheophyta</taxon>
        <taxon>Spermatophyta</taxon>
        <taxon>Magnoliopsida</taxon>
        <taxon>eudicotyledons</taxon>
        <taxon>Gunneridae</taxon>
        <taxon>Pentapetalae</taxon>
        <taxon>rosids</taxon>
        <taxon>fabids</taxon>
        <taxon>Rosales</taxon>
        <taxon>Moraceae</taxon>
        <taxon>Ficeae</taxon>
        <taxon>Ficus</taxon>
    </lineage>
</organism>
<dbReference type="EMBL" id="BTGU01000053">
    <property type="protein sequence ID" value="GMN54840.1"/>
    <property type="molecule type" value="Genomic_DNA"/>
</dbReference>
<protein>
    <submittedName>
        <fullName evidence="1">Uncharacterized protein</fullName>
    </submittedName>
</protein>
<evidence type="ECO:0000313" key="2">
    <source>
        <dbReference type="Proteomes" id="UP001187192"/>
    </source>
</evidence>
<sequence length="82" mass="8959">MPSIDVGFTGVSRGRRWSTEKARTICNPFGCRSEIASWKGQRGLGRCGRAMARRGLGGRKCSKRLDSVGQPPAIWSAFFAGR</sequence>
<comment type="caution">
    <text evidence="1">The sequence shown here is derived from an EMBL/GenBank/DDBJ whole genome shotgun (WGS) entry which is preliminary data.</text>
</comment>
<dbReference type="Proteomes" id="UP001187192">
    <property type="component" value="Unassembled WGS sequence"/>
</dbReference>
<name>A0AA88AMK8_FICCA</name>
<evidence type="ECO:0000313" key="1">
    <source>
        <dbReference type="EMBL" id="GMN54840.1"/>
    </source>
</evidence>
<keyword evidence="2" id="KW-1185">Reference proteome</keyword>
<dbReference type="AlphaFoldDB" id="A0AA88AMK8"/>
<accession>A0AA88AMK8</accession>